<dbReference type="InterPro" id="IPR036034">
    <property type="entry name" value="PDZ_sf"/>
</dbReference>
<organism evidence="4 5">
    <name type="scientific">Nephila pilipes</name>
    <name type="common">Giant wood spider</name>
    <name type="synonym">Nephila maculata</name>
    <dbReference type="NCBI Taxonomy" id="299642"/>
    <lineage>
        <taxon>Eukaryota</taxon>
        <taxon>Metazoa</taxon>
        <taxon>Ecdysozoa</taxon>
        <taxon>Arthropoda</taxon>
        <taxon>Chelicerata</taxon>
        <taxon>Arachnida</taxon>
        <taxon>Araneae</taxon>
        <taxon>Araneomorphae</taxon>
        <taxon>Entelegynae</taxon>
        <taxon>Araneoidea</taxon>
        <taxon>Nephilidae</taxon>
        <taxon>Nephila</taxon>
    </lineage>
</organism>
<evidence type="ECO:0000313" key="5">
    <source>
        <dbReference type="Proteomes" id="UP000887013"/>
    </source>
</evidence>
<dbReference type="InterPro" id="IPR001478">
    <property type="entry name" value="PDZ"/>
</dbReference>
<dbReference type="Pfam" id="PF00595">
    <property type="entry name" value="PDZ"/>
    <property type="match status" value="1"/>
</dbReference>
<name>A0A8X6TPP0_NEPPI</name>
<evidence type="ECO:0000259" key="3">
    <source>
        <dbReference type="PROSITE" id="PS50106"/>
    </source>
</evidence>
<dbReference type="PANTHER" id="PTHR14191">
    <property type="entry name" value="PDZ DOMAIN CONTAINING PROTEIN"/>
    <property type="match status" value="1"/>
</dbReference>
<keyword evidence="1" id="KW-0677">Repeat</keyword>
<accession>A0A8X6TPP0</accession>
<sequence length="302" mass="33244">MSSELPPDAPIPRLCHLVKWADFDGYGFNLHAEKSRTGQFIGKVDDDSPAQHAGLREGDRIIEVNGVNIANENHRQVVERIKSISNETKLLVVDEEADRWYKERKIVVKSTLANVQCIKTPVPRPYKEPPCYENIAPSANGVEKNSVGNGVHEVKYSPPPMEASQHDGKANGSAAPTANGTQEKKPPPVEEEEKPSPKIVKAKVLDSPIQKTKEEANTSRSSTPMDGNPSIPDSPHSTKSSRSTNSMGGGSTSNGPTSLEDGMLNLNMSASEMRQMLANRRKKDPKKEPMDIRQKYEIIQQM</sequence>
<dbReference type="CDD" id="cd06768">
    <property type="entry name" value="PDZ_NHERF-like"/>
    <property type="match status" value="1"/>
</dbReference>
<dbReference type="InterPro" id="IPR051067">
    <property type="entry name" value="NHER"/>
</dbReference>
<dbReference type="OrthoDB" id="10007415at2759"/>
<dbReference type="EMBL" id="BMAW01013335">
    <property type="protein sequence ID" value="GFT33345.1"/>
    <property type="molecule type" value="Genomic_DNA"/>
</dbReference>
<evidence type="ECO:0000256" key="1">
    <source>
        <dbReference type="ARBA" id="ARBA00022737"/>
    </source>
</evidence>
<dbReference type="GO" id="GO:0043495">
    <property type="term" value="F:protein-membrane adaptor activity"/>
    <property type="evidence" value="ECO:0007669"/>
    <property type="project" value="TreeGrafter"/>
</dbReference>
<dbReference type="GO" id="GO:0016324">
    <property type="term" value="C:apical plasma membrane"/>
    <property type="evidence" value="ECO:0007669"/>
    <property type="project" value="TreeGrafter"/>
</dbReference>
<dbReference type="PANTHER" id="PTHR14191:SF28">
    <property type="entry name" value="GH04176P-RELATED"/>
    <property type="match status" value="1"/>
</dbReference>
<dbReference type="AlphaFoldDB" id="A0A8X6TPP0"/>
<gene>
    <name evidence="4" type="primary">SLC9A3R2</name>
    <name evidence="4" type="ORF">NPIL_449901</name>
</gene>
<keyword evidence="5" id="KW-1185">Reference proteome</keyword>
<comment type="caution">
    <text evidence="4">The sequence shown here is derived from an EMBL/GenBank/DDBJ whole genome shotgun (WGS) entry which is preliminary data.</text>
</comment>
<proteinExistence type="predicted"/>
<feature type="domain" description="PDZ" evidence="3">
    <location>
        <begin position="14"/>
        <end position="96"/>
    </location>
</feature>
<evidence type="ECO:0000313" key="4">
    <source>
        <dbReference type="EMBL" id="GFT33345.1"/>
    </source>
</evidence>
<evidence type="ECO:0000256" key="2">
    <source>
        <dbReference type="SAM" id="MobiDB-lite"/>
    </source>
</evidence>
<protein>
    <recommendedName>
        <fullName evidence="3">PDZ domain-containing protein</fullName>
    </recommendedName>
</protein>
<dbReference type="GO" id="GO:0072659">
    <property type="term" value="P:protein localization to plasma membrane"/>
    <property type="evidence" value="ECO:0007669"/>
    <property type="project" value="TreeGrafter"/>
</dbReference>
<dbReference type="Gene3D" id="2.30.42.10">
    <property type="match status" value="1"/>
</dbReference>
<feature type="region of interest" description="Disordered" evidence="2">
    <location>
        <begin position="138"/>
        <end position="271"/>
    </location>
</feature>
<dbReference type="SUPFAM" id="SSF50156">
    <property type="entry name" value="PDZ domain-like"/>
    <property type="match status" value="1"/>
</dbReference>
<dbReference type="Proteomes" id="UP000887013">
    <property type="component" value="Unassembled WGS sequence"/>
</dbReference>
<reference evidence="4" key="1">
    <citation type="submission" date="2020-08" db="EMBL/GenBank/DDBJ databases">
        <title>Multicomponent nature underlies the extraordinary mechanical properties of spider dragline silk.</title>
        <authorList>
            <person name="Kono N."/>
            <person name="Nakamura H."/>
            <person name="Mori M."/>
            <person name="Yoshida Y."/>
            <person name="Ohtoshi R."/>
            <person name="Malay A.D."/>
            <person name="Moran D.A.P."/>
            <person name="Tomita M."/>
            <person name="Numata K."/>
            <person name="Arakawa K."/>
        </authorList>
    </citation>
    <scope>NUCLEOTIDE SEQUENCE</scope>
</reference>
<dbReference type="PROSITE" id="PS50106">
    <property type="entry name" value="PDZ"/>
    <property type="match status" value="1"/>
</dbReference>
<dbReference type="SMART" id="SM00228">
    <property type="entry name" value="PDZ"/>
    <property type="match status" value="1"/>
</dbReference>